<evidence type="ECO:0000256" key="5">
    <source>
        <dbReference type="ARBA" id="ARBA00022833"/>
    </source>
</evidence>
<dbReference type="GO" id="GO:0000122">
    <property type="term" value="P:negative regulation of transcription by RNA polymerase II"/>
    <property type="evidence" value="ECO:0007669"/>
    <property type="project" value="TreeGrafter"/>
</dbReference>
<evidence type="ECO:0000256" key="10">
    <source>
        <dbReference type="ARBA" id="ARBA00023242"/>
    </source>
</evidence>
<evidence type="ECO:0000256" key="8">
    <source>
        <dbReference type="ARBA" id="ARBA00023163"/>
    </source>
</evidence>
<keyword evidence="5" id="KW-0862">Zinc</keyword>
<comment type="subcellular location">
    <subcellularLocation>
        <location evidence="1">Nucleus</location>
    </subcellularLocation>
</comment>
<name>A0A9Q0MMM2_9DIPT</name>
<dbReference type="Pfam" id="PF00105">
    <property type="entry name" value="zf-C4"/>
    <property type="match status" value="1"/>
</dbReference>
<keyword evidence="8" id="KW-0804">Transcription</keyword>
<dbReference type="SMART" id="SM00399">
    <property type="entry name" value="ZnF_C4"/>
    <property type="match status" value="1"/>
</dbReference>
<dbReference type="SUPFAM" id="SSF57716">
    <property type="entry name" value="Glucocorticoid receptor-like (DNA-binding domain)"/>
    <property type="match status" value="1"/>
</dbReference>
<evidence type="ECO:0000256" key="11">
    <source>
        <dbReference type="SAM" id="Coils"/>
    </source>
</evidence>
<dbReference type="GO" id="GO:0000978">
    <property type="term" value="F:RNA polymerase II cis-regulatory region sequence-specific DNA binding"/>
    <property type="evidence" value="ECO:0007669"/>
    <property type="project" value="TreeGrafter"/>
</dbReference>
<keyword evidence="6" id="KW-0805">Transcription regulation</keyword>
<evidence type="ECO:0000256" key="2">
    <source>
        <dbReference type="ARBA" id="ARBA00008092"/>
    </source>
</evidence>
<evidence type="ECO:0000313" key="14">
    <source>
        <dbReference type="Proteomes" id="UP001151699"/>
    </source>
</evidence>
<evidence type="ECO:0000256" key="4">
    <source>
        <dbReference type="ARBA" id="ARBA00022771"/>
    </source>
</evidence>
<dbReference type="PROSITE" id="PS51030">
    <property type="entry name" value="NUCLEAR_REC_DBD_2"/>
    <property type="match status" value="1"/>
</dbReference>
<evidence type="ECO:0000256" key="9">
    <source>
        <dbReference type="ARBA" id="ARBA00023170"/>
    </source>
</evidence>
<dbReference type="OrthoDB" id="7634782at2759"/>
<keyword evidence="14" id="KW-1185">Reference proteome</keyword>
<evidence type="ECO:0000256" key="3">
    <source>
        <dbReference type="ARBA" id="ARBA00022723"/>
    </source>
</evidence>
<dbReference type="GO" id="GO:0045944">
    <property type="term" value="P:positive regulation of transcription by RNA polymerase II"/>
    <property type="evidence" value="ECO:0007669"/>
    <property type="project" value="TreeGrafter"/>
</dbReference>
<evidence type="ECO:0000313" key="13">
    <source>
        <dbReference type="EMBL" id="KAJ6633517.1"/>
    </source>
</evidence>
<sequence length="332" mass="38245">MGCAMQELQQQTNEPIRMDLSGCYSRVNGPSSPIDLKASQQKNSQLKESHSALVKILESAPIQRLDKEMILTGGSDGSGNVAPITDNRHHHYRKRNKHLVDMNNCDNHDKSSEDEGSSNVEQICPWKKTRIAREWRQKNKEMQEALERLEEKNKCMERSSSDSIESVQNDSGCDSDCRENITELCKKFDENLSEQDGFFRRSIQQKIQYRPCTKNQQCSILRINRNRCQYCRLKKCIAVGMSRDAVRFGRVPKREKARILAAMQQSTQNRGHQRTLATELDDQPRLLASVLRAHMETCEFTREKVTSMRQRARDCPAYSMPTLITVRSPHLI</sequence>
<dbReference type="InterPro" id="IPR001628">
    <property type="entry name" value="Znf_hrmn_rcpt"/>
</dbReference>
<dbReference type="InterPro" id="IPR013088">
    <property type="entry name" value="Znf_NHR/GATA"/>
</dbReference>
<dbReference type="GO" id="GO:0030154">
    <property type="term" value="P:cell differentiation"/>
    <property type="evidence" value="ECO:0007669"/>
    <property type="project" value="TreeGrafter"/>
</dbReference>
<protein>
    <submittedName>
        <fullName evidence="13">Ecdysone-induced protein 75B, isoform A</fullName>
    </submittedName>
</protein>
<evidence type="ECO:0000259" key="12">
    <source>
        <dbReference type="PROSITE" id="PS51030"/>
    </source>
</evidence>
<dbReference type="InterPro" id="IPR050234">
    <property type="entry name" value="Nuclear_hormone_rcpt_NR1"/>
</dbReference>
<comment type="similarity">
    <text evidence="2">Belongs to the nuclear hormone receptor family. NR1 subfamily.</text>
</comment>
<keyword evidence="9" id="KW-0675">Receptor</keyword>
<dbReference type="PANTHER" id="PTHR24082">
    <property type="entry name" value="NUCLEAR HORMONE RECEPTOR"/>
    <property type="match status" value="1"/>
</dbReference>
<feature type="domain" description="Nuclear receptor" evidence="12">
    <location>
        <begin position="197"/>
        <end position="248"/>
    </location>
</feature>
<feature type="coiled-coil region" evidence="11">
    <location>
        <begin position="132"/>
        <end position="159"/>
    </location>
</feature>
<keyword evidence="10" id="KW-0539">Nucleus</keyword>
<dbReference type="Proteomes" id="UP001151699">
    <property type="component" value="Unassembled WGS sequence"/>
</dbReference>
<dbReference type="AlphaFoldDB" id="A0A9Q0MMM2"/>
<dbReference type="PANTHER" id="PTHR24082:SF473">
    <property type="entry name" value="ECDYSONE-INDUCED PROTEIN 75B, ISOFORM B"/>
    <property type="match status" value="1"/>
</dbReference>
<evidence type="ECO:0000256" key="6">
    <source>
        <dbReference type="ARBA" id="ARBA00023015"/>
    </source>
</evidence>
<evidence type="ECO:0000256" key="1">
    <source>
        <dbReference type="ARBA" id="ARBA00004123"/>
    </source>
</evidence>
<dbReference type="EMBL" id="WJQU01001935">
    <property type="protein sequence ID" value="KAJ6633517.1"/>
    <property type="molecule type" value="Genomic_DNA"/>
</dbReference>
<keyword evidence="7" id="KW-0238">DNA-binding</keyword>
<accession>A0A9Q0MMM2</accession>
<dbReference type="Gene3D" id="3.30.50.10">
    <property type="entry name" value="Erythroid Transcription Factor GATA-1, subunit A"/>
    <property type="match status" value="1"/>
</dbReference>
<dbReference type="GO" id="GO:0005634">
    <property type="term" value="C:nucleus"/>
    <property type="evidence" value="ECO:0007669"/>
    <property type="project" value="UniProtKB-SubCell"/>
</dbReference>
<dbReference type="GO" id="GO:0008270">
    <property type="term" value="F:zinc ion binding"/>
    <property type="evidence" value="ECO:0007669"/>
    <property type="project" value="UniProtKB-KW"/>
</dbReference>
<keyword evidence="4" id="KW-0863">Zinc-finger</keyword>
<dbReference type="GO" id="GO:0004879">
    <property type="term" value="F:nuclear receptor activity"/>
    <property type="evidence" value="ECO:0007669"/>
    <property type="project" value="TreeGrafter"/>
</dbReference>
<feature type="non-terminal residue" evidence="13">
    <location>
        <position position="332"/>
    </location>
</feature>
<keyword evidence="11" id="KW-0175">Coiled coil</keyword>
<organism evidence="13 14">
    <name type="scientific">Pseudolycoriella hygida</name>
    <dbReference type="NCBI Taxonomy" id="35572"/>
    <lineage>
        <taxon>Eukaryota</taxon>
        <taxon>Metazoa</taxon>
        <taxon>Ecdysozoa</taxon>
        <taxon>Arthropoda</taxon>
        <taxon>Hexapoda</taxon>
        <taxon>Insecta</taxon>
        <taxon>Pterygota</taxon>
        <taxon>Neoptera</taxon>
        <taxon>Endopterygota</taxon>
        <taxon>Diptera</taxon>
        <taxon>Nematocera</taxon>
        <taxon>Sciaroidea</taxon>
        <taxon>Sciaridae</taxon>
        <taxon>Pseudolycoriella</taxon>
    </lineage>
</organism>
<keyword evidence="3" id="KW-0479">Metal-binding</keyword>
<gene>
    <name evidence="13" type="primary">Eip75B_2</name>
    <name evidence="13" type="ORF">Bhyg_16586</name>
</gene>
<reference evidence="13" key="1">
    <citation type="submission" date="2022-07" db="EMBL/GenBank/DDBJ databases">
        <authorList>
            <person name="Trinca V."/>
            <person name="Uliana J.V.C."/>
            <person name="Torres T.T."/>
            <person name="Ward R.J."/>
            <person name="Monesi N."/>
        </authorList>
    </citation>
    <scope>NUCLEOTIDE SEQUENCE</scope>
    <source>
        <strain evidence="13">HSMRA1968</strain>
        <tissue evidence="13">Whole embryos</tissue>
    </source>
</reference>
<comment type="caution">
    <text evidence="13">The sequence shown here is derived from an EMBL/GenBank/DDBJ whole genome shotgun (WGS) entry which is preliminary data.</text>
</comment>
<evidence type="ECO:0000256" key="7">
    <source>
        <dbReference type="ARBA" id="ARBA00023125"/>
    </source>
</evidence>
<proteinExistence type="inferred from homology"/>
<dbReference type="GO" id="GO:0009755">
    <property type="term" value="P:hormone-mediated signaling pathway"/>
    <property type="evidence" value="ECO:0007669"/>
    <property type="project" value="TreeGrafter"/>
</dbReference>